<dbReference type="Gene3D" id="3.60.130.10">
    <property type="entry name" value="Clavaminate synthase-like"/>
    <property type="match status" value="1"/>
</dbReference>
<dbReference type="Proteomes" id="UP000077202">
    <property type="component" value="Unassembled WGS sequence"/>
</dbReference>
<feature type="binding site" evidence="8">
    <location>
        <position position="55"/>
    </location>
    <ligand>
        <name>Mg(2+)</name>
        <dbReference type="ChEBI" id="CHEBI:18420"/>
    </ligand>
</feature>
<dbReference type="EMBL" id="LVLJ01003476">
    <property type="protein sequence ID" value="OAE21286.1"/>
    <property type="molecule type" value="Genomic_DNA"/>
</dbReference>
<dbReference type="SMART" id="SM00177">
    <property type="entry name" value="ARF"/>
    <property type="match status" value="1"/>
</dbReference>
<keyword evidence="4" id="KW-0813">Transport</keyword>
<dbReference type="InterPro" id="IPR006689">
    <property type="entry name" value="Small_GTPase_ARF/SAR"/>
</dbReference>
<dbReference type="GO" id="GO:0034067">
    <property type="term" value="P:protein localization to Golgi apparatus"/>
    <property type="evidence" value="ECO:0007669"/>
    <property type="project" value="TreeGrafter"/>
</dbReference>
<accession>A0A176VNC0</accession>
<protein>
    <recommendedName>
        <fullName evidence="9">TauD/TfdA-like domain-containing protein</fullName>
    </recommendedName>
</protein>
<dbReference type="SMART" id="SM00178">
    <property type="entry name" value="SAR"/>
    <property type="match status" value="1"/>
</dbReference>
<comment type="caution">
    <text evidence="10">The sequence shown here is derived from an EMBL/GenBank/DDBJ whole genome shotgun (WGS) entry which is preliminary data.</text>
</comment>
<dbReference type="InterPro" id="IPR003819">
    <property type="entry name" value="TauD/TfdA-like"/>
</dbReference>
<name>A0A176VNC0_MARPO</name>
<evidence type="ECO:0000256" key="4">
    <source>
        <dbReference type="ARBA" id="ARBA00022892"/>
    </source>
</evidence>
<dbReference type="InterPro" id="IPR042098">
    <property type="entry name" value="TauD-like_sf"/>
</dbReference>
<dbReference type="NCBIfam" id="TIGR00231">
    <property type="entry name" value="small_GTP"/>
    <property type="match status" value="1"/>
</dbReference>
<evidence type="ECO:0000256" key="2">
    <source>
        <dbReference type="ARBA" id="ARBA00022707"/>
    </source>
</evidence>
<dbReference type="SUPFAM" id="SSF51197">
    <property type="entry name" value="Clavaminate synthase-like"/>
    <property type="match status" value="1"/>
</dbReference>
<keyword evidence="3 7" id="KW-0547">Nucleotide-binding</keyword>
<dbReference type="PROSITE" id="PS51419">
    <property type="entry name" value="RAB"/>
    <property type="match status" value="1"/>
</dbReference>
<dbReference type="GO" id="GO:0046872">
    <property type="term" value="F:metal ion binding"/>
    <property type="evidence" value="ECO:0007669"/>
    <property type="project" value="UniProtKB-KW"/>
</dbReference>
<keyword evidence="11" id="KW-1185">Reference proteome</keyword>
<dbReference type="InterPro" id="IPR027417">
    <property type="entry name" value="P-loop_NTPase"/>
</dbReference>
<evidence type="ECO:0000256" key="3">
    <source>
        <dbReference type="ARBA" id="ARBA00022741"/>
    </source>
</evidence>
<dbReference type="Pfam" id="PF00025">
    <property type="entry name" value="Arf"/>
    <property type="match status" value="1"/>
</dbReference>
<dbReference type="FunFam" id="3.40.50.300:FF:000914">
    <property type="entry name" value="ADP-ribosylation factor-related protein 1"/>
    <property type="match status" value="1"/>
</dbReference>
<dbReference type="PANTHER" id="PTHR45909">
    <property type="entry name" value="ADP-RIBOSYLATION FACTOR-RELATED PROTEIN 1"/>
    <property type="match status" value="1"/>
</dbReference>
<keyword evidence="4" id="KW-0931">ER-Golgi transport</keyword>
<keyword evidence="2" id="KW-0519">Myristate</keyword>
<evidence type="ECO:0000256" key="7">
    <source>
        <dbReference type="PIRSR" id="PIRSR606689-1"/>
    </source>
</evidence>
<comment type="similarity">
    <text evidence="1">Belongs to the small GTPase superfamily. Arf family.</text>
</comment>
<keyword evidence="5" id="KW-0560">Oxidoreductase</keyword>
<dbReference type="GO" id="GO:0003924">
    <property type="term" value="F:GTPase activity"/>
    <property type="evidence" value="ECO:0007669"/>
    <property type="project" value="InterPro"/>
</dbReference>
<dbReference type="FunFam" id="3.60.130.10:FF:000006">
    <property type="entry name" value="Clavaminate synthase-like protein At3g21360"/>
    <property type="match status" value="1"/>
</dbReference>
<sequence>MFSLLYGLWKYLFSKAEFHVLILGIDKAGKTTLLEKLKTLYSDFEGLPPDRIVPTVGLNIGRIEAHKSKLIFWDLGGQLGLRTIWEKYYEEAHAILYVVDAASESRLEDTKSAFEKVLRHQDLQGAPVLIFANKQDLEGAVSAKEIGTALNLKELEERESMAMAISAYDGSGIREGVTWLVDAMRTCKRTQELKQRADAAVTMCTSMIAGAQKLHTSGALSYLLLCIVRLQVEAVKLYDEAETGEYGRYLHDGICLVFMCFNKFTVQPAGEGGSDTGVTIGGHEAGARERCNVHSDNVFDNASFLKLGGKTECGRERADYCAVGGRRTMGVIEKELLLGQVADQKMVGGLAFPEVLVPSDPSQDVDAKAVAASVKQNKDFIQQILHKNGGILFRGFGLRTAADFNDFVDAFGYEELPYVGGAAPRTNVVGRVFTSNESPPDQKIPFHHEMAQVPEHPAKIFFFCEVESIQGGETPIVLSHLVYDRMSKEWPEFVQELEEKGLLYNRVLGEGDDPSSPIGRGWQSTFLTKDREEAEKRAAKLGMNLEWLEDGVKTVSGPIPAVKLDEAHHRKVWFNSMVAAYTGWEDARNVAEKAVTFGDGSPLPKDAVMACLQILTDESVAIPWQKGDVLLLDNVQVQHARKPFVPPRRVLAALAK</sequence>
<evidence type="ECO:0000256" key="8">
    <source>
        <dbReference type="PIRSR" id="PIRSR606689-2"/>
    </source>
</evidence>
<feature type="domain" description="TauD/TfdA-like" evidence="9">
    <location>
        <begin position="364"/>
        <end position="651"/>
    </location>
</feature>
<dbReference type="GO" id="GO:0005525">
    <property type="term" value="F:GTP binding"/>
    <property type="evidence" value="ECO:0007669"/>
    <property type="project" value="UniProtKB-KW"/>
</dbReference>
<dbReference type="SMART" id="SM00175">
    <property type="entry name" value="RAB"/>
    <property type="match status" value="1"/>
</dbReference>
<evidence type="ECO:0000313" key="11">
    <source>
        <dbReference type="Proteomes" id="UP000077202"/>
    </source>
</evidence>
<evidence type="ECO:0000256" key="6">
    <source>
        <dbReference type="ARBA" id="ARBA00023134"/>
    </source>
</evidence>
<dbReference type="GO" id="GO:0016491">
    <property type="term" value="F:oxidoreductase activity"/>
    <property type="evidence" value="ECO:0007669"/>
    <property type="project" value="UniProtKB-KW"/>
</dbReference>
<keyword evidence="2" id="KW-0449">Lipoprotein</keyword>
<feature type="binding site" evidence="8">
    <location>
        <position position="31"/>
    </location>
    <ligand>
        <name>Mg(2+)</name>
        <dbReference type="ChEBI" id="CHEBI:18420"/>
    </ligand>
</feature>
<keyword evidence="6 7" id="KW-0342">GTP-binding</keyword>
<dbReference type="InterPro" id="IPR024156">
    <property type="entry name" value="Small_GTPase_ARF"/>
</dbReference>
<dbReference type="PRINTS" id="PR00328">
    <property type="entry name" value="SAR1GTPBP"/>
</dbReference>
<feature type="binding site" evidence="7">
    <location>
        <begin position="133"/>
        <end position="136"/>
    </location>
    <ligand>
        <name>GTP</name>
        <dbReference type="ChEBI" id="CHEBI:37565"/>
    </ligand>
</feature>
<evidence type="ECO:0000313" key="10">
    <source>
        <dbReference type="EMBL" id="OAE21286.1"/>
    </source>
</evidence>
<reference evidence="10" key="1">
    <citation type="submission" date="2016-03" db="EMBL/GenBank/DDBJ databases">
        <title>Mechanisms controlling the formation of the plant cell surface in tip-growing cells are functionally conserved among land plants.</title>
        <authorList>
            <person name="Honkanen S."/>
            <person name="Jones V.A."/>
            <person name="Morieri G."/>
            <person name="Champion C."/>
            <person name="Hetherington A.J."/>
            <person name="Kelly S."/>
            <person name="Saint-Marcoux D."/>
            <person name="Proust H."/>
            <person name="Prescott H."/>
            <person name="Dolan L."/>
        </authorList>
    </citation>
    <scope>NUCLEOTIDE SEQUENCE [LARGE SCALE GENOMIC DNA]</scope>
    <source>
        <tissue evidence="10">Whole gametophyte</tissue>
    </source>
</reference>
<dbReference type="PROSITE" id="PS51417">
    <property type="entry name" value="ARF"/>
    <property type="match status" value="1"/>
</dbReference>
<dbReference type="GO" id="GO:0005794">
    <property type="term" value="C:Golgi apparatus"/>
    <property type="evidence" value="ECO:0007669"/>
    <property type="project" value="TreeGrafter"/>
</dbReference>
<dbReference type="GO" id="GO:0006886">
    <property type="term" value="P:intracellular protein transport"/>
    <property type="evidence" value="ECO:0007669"/>
    <property type="project" value="TreeGrafter"/>
</dbReference>
<dbReference type="PANTHER" id="PTHR45909:SF1">
    <property type="entry name" value="ADP-RIBOSYLATION FACTOR-RELATED PROTEIN 1"/>
    <property type="match status" value="1"/>
</dbReference>
<gene>
    <name evidence="10" type="ORF">AXG93_868s1240</name>
</gene>
<proteinExistence type="inferred from homology"/>
<keyword evidence="8" id="KW-0460">Magnesium</keyword>
<dbReference type="CDD" id="cd04160">
    <property type="entry name" value="Arfrp1"/>
    <property type="match status" value="1"/>
</dbReference>
<evidence type="ECO:0000256" key="5">
    <source>
        <dbReference type="ARBA" id="ARBA00023002"/>
    </source>
</evidence>
<keyword evidence="8" id="KW-0479">Metal-binding</keyword>
<evidence type="ECO:0000256" key="1">
    <source>
        <dbReference type="ARBA" id="ARBA00010290"/>
    </source>
</evidence>
<dbReference type="SUPFAM" id="SSF52540">
    <property type="entry name" value="P-loop containing nucleoside triphosphate hydrolases"/>
    <property type="match status" value="1"/>
</dbReference>
<evidence type="ECO:0000259" key="9">
    <source>
        <dbReference type="Pfam" id="PF02668"/>
    </source>
</evidence>
<dbReference type="InterPro" id="IPR005225">
    <property type="entry name" value="Small_GTP-bd"/>
</dbReference>
<dbReference type="Pfam" id="PF02668">
    <property type="entry name" value="TauD"/>
    <property type="match status" value="1"/>
</dbReference>
<feature type="binding site" evidence="7">
    <location>
        <position position="77"/>
    </location>
    <ligand>
        <name>GTP</name>
        <dbReference type="ChEBI" id="CHEBI:37565"/>
    </ligand>
</feature>
<organism evidence="10 11">
    <name type="scientific">Marchantia polymorpha subsp. ruderalis</name>
    <dbReference type="NCBI Taxonomy" id="1480154"/>
    <lineage>
        <taxon>Eukaryota</taxon>
        <taxon>Viridiplantae</taxon>
        <taxon>Streptophyta</taxon>
        <taxon>Embryophyta</taxon>
        <taxon>Marchantiophyta</taxon>
        <taxon>Marchantiopsida</taxon>
        <taxon>Marchantiidae</taxon>
        <taxon>Marchantiales</taxon>
        <taxon>Marchantiaceae</taxon>
        <taxon>Marchantia</taxon>
    </lineage>
</organism>
<feature type="binding site" evidence="7">
    <location>
        <begin position="24"/>
        <end position="31"/>
    </location>
    <ligand>
        <name>GTP</name>
        <dbReference type="ChEBI" id="CHEBI:37565"/>
    </ligand>
</feature>
<dbReference type="Gene3D" id="3.40.50.300">
    <property type="entry name" value="P-loop containing nucleotide triphosphate hydrolases"/>
    <property type="match status" value="1"/>
</dbReference>
<dbReference type="GO" id="GO:0043001">
    <property type="term" value="P:Golgi to plasma membrane protein transport"/>
    <property type="evidence" value="ECO:0007669"/>
    <property type="project" value="TreeGrafter"/>
</dbReference>
<dbReference type="AlphaFoldDB" id="A0A176VNC0"/>